<evidence type="ECO:0000313" key="2">
    <source>
        <dbReference type="EMBL" id="WTP50513.1"/>
    </source>
</evidence>
<name>A0ABZ1JJI4_9ACTN</name>
<evidence type="ECO:0000256" key="1">
    <source>
        <dbReference type="SAM" id="Phobius"/>
    </source>
</evidence>
<keyword evidence="1" id="KW-0472">Membrane</keyword>
<feature type="transmembrane region" description="Helical" evidence="1">
    <location>
        <begin position="113"/>
        <end position="136"/>
    </location>
</feature>
<feature type="transmembrane region" description="Helical" evidence="1">
    <location>
        <begin position="70"/>
        <end position="92"/>
    </location>
</feature>
<dbReference type="RefSeq" id="WP_265650822.1">
    <property type="nucleotide sequence ID" value="NZ_CP108133.1"/>
</dbReference>
<feature type="transmembrane region" description="Helical" evidence="1">
    <location>
        <begin position="241"/>
        <end position="260"/>
    </location>
</feature>
<dbReference type="Proteomes" id="UP001432166">
    <property type="component" value="Chromosome"/>
</dbReference>
<dbReference type="EMBL" id="CP108133">
    <property type="protein sequence ID" value="WTP50513.1"/>
    <property type="molecule type" value="Genomic_DNA"/>
</dbReference>
<protein>
    <submittedName>
        <fullName evidence="2">ABC transporter permease</fullName>
    </submittedName>
</protein>
<evidence type="ECO:0000313" key="3">
    <source>
        <dbReference type="Proteomes" id="UP001432166"/>
    </source>
</evidence>
<keyword evidence="1" id="KW-1133">Transmembrane helix</keyword>
<feature type="transmembrane region" description="Helical" evidence="1">
    <location>
        <begin position="34"/>
        <end position="55"/>
    </location>
</feature>
<gene>
    <name evidence="2" type="ORF">OG288_20650</name>
</gene>
<proteinExistence type="predicted"/>
<feature type="transmembrane region" description="Helical" evidence="1">
    <location>
        <begin position="189"/>
        <end position="206"/>
    </location>
</feature>
<accession>A0ABZ1JJI4</accession>
<feature type="transmembrane region" description="Helical" evidence="1">
    <location>
        <begin position="156"/>
        <end position="182"/>
    </location>
</feature>
<reference evidence="2" key="1">
    <citation type="submission" date="2022-10" db="EMBL/GenBank/DDBJ databases">
        <title>The complete genomes of actinobacterial strains from the NBC collection.</title>
        <authorList>
            <person name="Joergensen T.S."/>
            <person name="Alvarez Arevalo M."/>
            <person name="Sterndorff E.B."/>
            <person name="Faurdal D."/>
            <person name="Vuksanovic O."/>
            <person name="Mourched A.-S."/>
            <person name="Charusanti P."/>
            <person name="Shaw S."/>
            <person name="Blin K."/>
            <person name="Weber T."/>
        </authorList>
    </citation>
    <scope>NUCLEOTIDE SEQUENCE</scope>
    <source>
        <strain evidence="2">NBC_00189</strain>
    </source>
</reference>
<keyword evidence="3" id="KW-1185">Reference proteome</keyword>
<sequence length="265" mass="27703">MTTLAPTTTPGPALSPARVLHSEWHKLWTVRSTWIMLAASTVLTIAGGIAIGASYESGQAADFALDPVQFLLFGTQFSQIILAVVGVLFIAGEYSTGMVRSTMVAVPRRVPVLWSKAGVVAGVVFTTTLATLVVTFTSGQLFLDGTDKELSLTDRGVLGTLLGSAAGLTALALVGLGLGALLRSVPGGITAFIGGVTVLPEVLRMFPYDVLDSVAKYFPGRATEGLMTLHDTPDYATTGPALLALTLWTVAILGTATVLLRRRDV</sequence>
<keyword evidence="1" id="KW-0812">Transmembrane</keyword>
<organism evidence="2 3">
    <name type="scientific">Streptomyces tauricus</name>
    <dbReference type="NCBI Taxonomy" id="68274"/>
    <lineage>
        <taxon>Bacteria</taxon>
        <taxon>Bacillati</taxon>
        <taxon>Actinomycetota</taxon>
        <taxon>Actinomycetes</taxon>
        <taxon>Kitasatosporales</taxon>
        <taxon>Streptomycetaceae</taxon>
        <taxon>Streptomyces</taxon>
        <taxon>Streptomyces aurantiacus group</taxon>
    </lineage>
</organism>